<dbReference type="InterPro" id="IPR014001">
    <property type="entry name" value="Helicase_ATP-bd"/>
</dbReference>
<dbReference type="Pfam" id="PF04851">
    <property type="entry name" value="ResIII"/>
    <property type="match status" value="1"/>
</dbReference>
<reference evidence="2 3" key="1">
    <citation type="submission" date="2016-08" db="EMBL/GenBank/DDBJ databases">
        <authorList>
            <person name="Seilhamer J.J."/>
        </authorList>
    </citation>
    <scope>NUCLEOTIDE SEQUENCE [LARGE SCALE GENOMIC DNA]</scope>
    <source>
        <strain evidence="2 3">IEBC_T61001</strain>
    </source>
</reference>
<dbReference type="InterPro" id="IPR006555">
    <property type="entry name" value="ATP-dep_Helicase_C"/>
</dbReference>
<protein>
    <recommendedName>
        <fullName evidence="1">Helicase ATP-binding domain-containing protein</fullName>
    </recommendedName>
</protein>
<organism evidence="2 3">
    <name type="scientific">Bacillus thuringiensis</name>
    <dbReference type="NCBI Taxonomy" id="1428"/>
    <lineage>
        <taxon>Bacteria</taxon>
        <taxon>Bacillati</taxon>
        <taxon>Bacillota</taxon>
        <taxon>Bacilli</taxon>
        <taxon>Bacillales</taxon>
        <taxon>Bacillaceae</taxon>
        <taxon>Bacillus</taxon>
        <taxon>Bacillus cereus group</taxon>
    </lineage>
</organism>
<dbReference type="GO" id="GO:0004386">
    <property type="term" value="F:helicase activity"/>
    <property type="evidence" value="ECO:0007669"/>
    <property type="project" value="InterPro"/>
</dbReference>
<dbReference type="EMBL" id="FMBI01000028">
    <property type="protein sequence ID" value="SCC30549.1"/>
    <property type="molecule type" value="Genomic_DNA"/>
</dbReference>
<dbReference type="GO" id="GO:0006139">
    <property type="term" value="P:nucleobase-containing compound metabolic process"/>
    <property type="evidence" value="ECO:0007669"/>
    <property type="project" value="InterPro"/>
</dbReference>
<dbReference type="SUPFAM" id="SSF52540">
    <property type="entry name" value="P-loop containing nucleoside triphosphate hydrolases"/>
    <property type="match status" value="2"/>
</dbReference>
<dbReference type="InterPro" id="IPR027417">
    <property type="entry name" value="P-loop_NTPase"/>
</dbReference>
<feature type="domain" description="Helicase ATP-binding" evidence="1">
    <location>
        <begin position="44"/>
        <end position="311"/>
    </location>
</feature>
<dbReference type="AlphaFoldDB" id="A0A1C4DGP4"/>
<proteinExistence type="predicted"/>
<evidence type="ECO:0000313" key="2">
    <source>
        <dbReference type="EMBL" id="SCC30549.1"/>
    </source>
</evidence>
<dbReference type="Pfam" id="PF13307">
    <property type="entry name" value="Helicase_C_2"/>
    <property type="match status" value="1"/>
</dbReference>
<dbReference type="GO" id="GO:0005524">
    <property type="term" value="F:ATP binding"/>
    <property type="evidence" value="ECO:0007669"/>
    <property type="project" value="InterPro"/>
</dbReference>
<dbReference type="Gene3D" id="3.40.50.300">
    <property type="entry name" value="P-loop containing nucleotide triphosphate hydrolases"/>
    <property type="match status" value="2"/>
</dbReference>
<sequence length="867" mass="100510">MSLFNKLKVDSTNFKTPQEMYQDNRKKTINGPLDYQSKMIDAYMEKGLRAKDVALELPTGAGKTLIGLLIGEFRRRKFKEKVVFVCPNNQLVNQVVDKANNTYGIKAYGFTRAIRDYSQQAKAAYNRAEVIAVTNYSSLFIKGTFFSDADIIIFDDAHGAENYIASHWSLEIKREEHKELFGTLVECIRSDLDYTQLSYLKNKEDTSSAISWVDMFPNIKFHSKREEIIDIIEARANKDNKLIYTWNNIKEHLNSCNLYLSSGKLLIRPYIPPTMTHEPFRHATQRIYMSATLGESGELERTIGVSNITRLPIVDDWKQKSIGRRYFVFPDASFKPQEYKELFIEMNKKLPRSLVLVQENKSVKTYSEFVQQNMSSEIFTIEKIEQDFSSFVNSDDAIAILANRYDGIDMEGDKCHLLFINQLPNGTGLQEKFLSSKLAASVLFEERIRTKLIQAIGRCTRSNTDYAVVCITGEDLLKTLTARKKIEKFPPEIRAELEFGYTYSEGLKNFENILLAMDALINKTEDWDMAEEQILALRDNYITEAASHKHVNNDLLNECAKFEVKYQYAIWKEDYESALSNVDQIISKLNGKALIGYKSFWNYIGSYIAYLIYQNGNENYYQIMRNYIDKAASNAFNVSWFKRIMPNKEESKEKAVNFGLMDVVERIEEEIYKDGVKSSVKFEKRVEKVLTLLESSDGNKFEQGHQELGILLGYIVGNSDEHTSPDPWWIINSDYCLVSEDKIYKGENKKILTKHVRQALTHKKWIRDNVQMLNREATIETVFITTTKEYEENVDVYGEEIYLILQEDFVDWAKTAIETLRKLRRSFSEPGDMMWRLGAMEILENNRMTPADFLKLIRQFKLKDLGK</sequence>
<dbReference type="SMART" id="SM00487">
    <property type="entry name" value="DEXDc"/>
    <property type="match status" value="1"/>
</dbReference>
<dbReference type="SMART" id="SM00491">
    <property type="entry name" value="HELICc2"/>
    <property type="match status" value="1"/>
</dbReference>
<dbReference type="Proteomes" id="UP000195991">
    <property type="component" value="Unassembled WGS sequence"/>
</dbReference>
<dbReference type="GO" id="GO:0003677">
    <property type="term" value="F:DNA binding"/>
    <property type="evidence" value="ECO:0007669"/>
    <property type="project" value="InterPro"/>
</dbReference>
<dbReference type="GO" id="GO:0016818">
    <property type="term" value="F:hydrolase activity, acting on acid anhydrides, in phosphorus-containing anhydrides"/>
    <property type="evidence" value="ECO:0007669"/>
    <property type="project" value="InterPro"/>
</dbReference>
<evidence type="ECO:0000259" key="1">
    <source>
        <dbReference type="PROSITE" id="PS51192"/>
    </source>
</evidence>
<dbReference type="InterPro" id="IPR006935">
    <property type="entry name" value="Helicase/UvrB_N"/>
</dbReference>
<dbReference type="RefSeq" id="WP_087986099.1">
    <property type="nucleotide sequence ID" value="NZ_FMBI01000028.1"/>
</dbReference>
<evidence type="ECO:0000313" key="3">
    <source>
        <dbReference type="Proteomes" id="UP000195991"/>
    </source>
</evidence>
<accession>A0A1C4DGP4</accession>
<name>A0A1C4DGP4_BACTU</name>
<dbReference type="PROSITE" id="PS51192">
    <property type="entry name" value="HELICASE_ATP_BIND_1"/>
    <property type="match status" value="1"/>
</dbReference>
<gene>
    <name evidence="2" type="ORF">BTT61001_02409</name>
</gene>